<dbReference type="GO" id="GO:0042545">
    <property type="term" value="P:cell wall modification"/>
    <property type="evidence" value="ECO:0007669"/>
    <property type="project" value="InterPro"/>
</dbReference>
<proteinExistence type="inferred from homology"/>
<dbReference type="EC" id="3.1.1.11" evidence="4"/>
<comment type="similarity">
    <text evidence="3">Belongs to the pectinesterase family.</text>
</comment>
<evidence type="ECO:0000313" key="9">
    <source>
        <dbReference type="EMBL" id="GMN44044.1"/>
    </source>
</evidence>
<keyword evidence="5" id="KW-0134">Cell wall</keyword>
<keyword evidence="5" id="KW-0964">Secreted</keyword>
<evidence type="ECO:0000256" key="5">
    <source>
        <dbReference type="ARBA" id="ARBA00022512"/>
    </source>
</evidence>
<gene>
    <name evidence="9" type="ORF">TIFTF001_013252</name>
</gene>
<evidence type="ECO:0000256" key="3">
    <source>
        <dbReference type="ARBA" id="ARBA00008891"/>
    </source>
</evidence>
<evidence type="ECO:0000256" key="2">
    <source>
        <dbReference type="ARBA" id="ARBA00005184"/>
    </source>
</evidence>
<evidence type="ECO:0000256" key="7">
    <source>
        <dbReference type="ARBA" id="ARBA00023085"/>
    </source>
</evidence>
<reference evidence="9" key="1">
    <citation type="submission" date="2023-07" db="EMBL/GenBank/DDBJ databases">
        <title>draft genome sequence of fig (Ficus carica).</title>
        <authorList>
            <person name="Takahashi T."/>
            <person name="Nishimura K."/>
        </authorList>
    </citation>
    <scope>NUCLEOTIDE SEQUENCE</scope>
</reference>
<evidence type="ECO:0000256" key="6">
    <source>
        <dbReference type="ARBA" id="ARBA00022801"/>
    </source>
</evidence>
<keyword evidence="7" id="KW-0063">Aspartyl esterase</keyword>
<keyword evidence="6" id="KW-0378">Hydrolase</keyword>
<dbReference type="Proteomes" id="UP001187192">
    <property type="component" value="Unassembled WGS sequence"/>
</dbReference>
<dbReference type="InterPro" id="IPR012334">
    <property type="entry name" value="Pectin_lyas_fold"/>
</dbReference>
<dbReference type="GO" id="GO:0030599">
    <property type="term" value="F:pectinesterase activity"/>
    <property type="evidence" value="ECO:0007669"/>
    <property type="project" value="UniProtKB-EC"/>
</dbReference>
<organism evidence="9 10">
    <name type="scientific">Ficus carica</name>
    <name type="common">Common fig</name>
    <dbReference type="NCBI Taxonomy" id="3494"/>
    <lineage>
        <taxon>Eukaryota</taxon>
        <taxon>Viridiplantae</taxon>
        <taxon>Streptophyta</taxon>
        <taxon>Embryophyta</taxon>
        <taxon>Tracheophyta</taxon>
        <taxon>Spermatophyta</taxon>
        <taxon>Magnoliopsida</taxon>
        <taxon>eudicotyledons</taxon>
        <taxon>Gunneridae</taxon>
        <taxon>Pentapetalae</taxon>
        <taxon>rosids</taxon>
        <taxon>fabids</taxon>
        <taxon>Rosales</taxon>
        <taxon>Moraceae</taxon>
        <taxon>Ficeae</taxon>
        <taxon>Ficus</taxon>
    </lineage>
</organism>
<dbReference type="SUPFAM" id="SSF51126">
    <property type="entry name" value="Pectin lyase-like"/>
    <property type="match status" value="1"/>
</dbReference>
<name>A0AA88A1M7_FICCA</name>
<accession>A0AA88A1M7</accession>
<dbReference type="Pfam" id="PF01095">
    <property type="entry name" value="Pectinesterase"/>
    <property type="match status" value="1"/>
</dbReference>
<dbReference type="InterPro" id="IPR000070">
    <property type="entry name" value="Pectinesterase_cat"/>
</dbReference>
<dbReference type="InterPro" id="IPR011050">
    <property type="entry name" value="Pectin_lyase_fold/virulence"/>
</dbReference>
<evidence type="ECO:0000256" key="1">
    <source>
        <dbReference type="ARBA" id="ARBA00004191"/>
    </source>
</evidence>
<comment type="subcellular location">
    <subcellularLocation>
        <location evidence="1">Secreted</location>
        <location evidence="1">Cell wall</location>
    </subcellularLocation>
</comment>
<evidence type="ECO:0000259" key="8">
    <source>
        <dbReference type="Pfam" id="PF01095"/>
    </source>
</evidence>
<comment type="pathway">
    <text evidence="2">Glycan metabolism; pectin degradation; 2-dehydro-3-deoxy-D-gluconate from pectin: step 1/5.</text>
</comment>
<dbReference type="PANTHER" id="PTHR31321">
    <property type="entry name" value="ACYL-COA THIOESTER HYDROLASE YBHC-RELATED"/>
    <property type="match status" value="1"/>
</dbReference>
<dbReference type="PANTHER" id="PTHR31321:SF85">
    <property type="entry name" value="PECTINESTERASE CATALYTIC DOMAIN-CONTAINING PROTEIN"/>
    <property type="match status" value="1"/>
</dbReference>
<dbReference type="GO" id="GO:0045490">
    <property type="term" value="P:pectin catabolic process"/>
    <property type="evidence" value="ECO:0007669"/>
    <property type="project" value="TreeGrafter"/>
</dbReference>
<evidence type="ECO:0000313" key="10">
    <source>
        <dbReference type="Proteomes" id="UP001187192"/>
    </source>
</evidence>
<dbReference type="EMBL" id="BTGU01000017">
    <property type="protein sequence ID" value="GMN44044.1"/>
    <property type="molecule type" value="Genomic_DNA"/>
</dbReference>
<comment type="caution">
    <text evidence="9">The sequence shown here is derived from an EMBL/GenBank/DDBJ whole genome shotgun (WGS) entry which is preliminary data.</text>
</comment>
<sequence>MTWAPAALVAADKVSFYRCGFISLQDTLFDAQGRHYFRSCYIEGAVDFIWGNAQSFFQGCNINVTASQLGQGRVGYITAQGRESDTESSGFVFHTSSVIGTGPVFLGRAYRNHSRVVYYKTHMDGIVTPQGWDAWFNAGHEDLLTYVEVGCSGAGSDQSNRVKWEKQLPYQELRNLIHANRFLNHDKWIEKQPSYLGPY</sequence>
<dbReference type="Gene3D" id="2.160.20.10">
    <property type="entry name" value="Single-stranded right-handed beta-helix, Pectin lyase-like"/>
    <property type="match status" value="1"/>
</dbReference>
<dbReference type="AlphaFoldDB" id="A0AA88A1M7"/>
<keyword evidence="10" id="KW-1185">Reference proteome</keyword>
<evidence type="ECO:0000256" key="4">
    <source>
        <dbReference type="ARBA" id="ARBA00013229"/>
    </source>
</evidence>
<feature type="domain" description="Pectinesterase catalytic" evidence="8">
    <location>
        <begin position="6"/>
        <end position="167"/>
    </location>
</feature>
<protein>
    <recommendedName>
        <fullName evidence="4">pectinesterase</fullName>
        <ecNumber evidence="4">3.1.1.11</ecNumber>
    </recommendedName>
</protein>